<organism evidence="1 2">
    <name type="scientific">Leptospira wolffii</name>
    <dbReference type="NCBI Taxonomy" id="409998"/>
    <lineage>
        <taxon>Bacteria</taxon>
        <taxon>Pseudomonadati</taxon>
        <taxon>Spirochaetota</taxon>
        <taxon>Spirochaetia</taxon>
        <taxon>Leptospirales</taxon>
        <taxon>Leptospiraceae</taxon>
        <taxon>Leptospira</taxon>
    </lineage>
</organism>
<sequence length="379" mass="43025">MEEDIFRRIIRIFHWQTRLFRHISIIGRMEKEKSMSTHRSTLSPTRKKRTRKTFRRSGLAILGFIASLSVIYAENSSGFRWDSFGVFSDREKRSYSVSESEKNQEEMKSSIPFFSAFAFKHPYEMKVFNDYYPEENRILDSIPGLNTRLPVSPKISLQRREFFSLYPALGREEIFVMALAMSQSTKDSKNDEAYVGASTERRAYDGLTDVRSTVVSLPGVNQNFSRGMDNQAGNLLLGYLVGRAGVQMDLGWRMTGNTVGLAIPESAKSSIGFSYSLLSSASSVNKMDFFLQLSGIKRFNDKSLLAVEAPPAFRGWQQGYEYYVNPGFSISTRNLSFEGLVRLPLHQPFPNTDGLLTPEVQGMLGVKYRFSESSPNLPK</sequence>
<evidence type="ECO:0000313" key="2">
    <source>
        <dbReference type="Proteomes" id="UP000231912"/>
    </source>
</evidence>
<dbReference type="NCBIfam" id="NF047532">
    <property type="entry name" value="LIC_20087_fam"/>
    <property type="match status" value="1"/>
</dbReference>
<dbReference type="Proteomes" id="UP000231912">
    <property type="component" value="Unassembled WGS sequence"/>
</dbReference>
<comment type="caution">
    <text evidence="1">The sequence shown here is derived from an EMBL/GenBank/DDBJ whole genome shotgun (WGS) entry which is preliminary data.</text>
</comment>
<reference evidence="1 2" key="1">
    <citation type="submission" date="2017-07" db="EMBL/GenBank/DDBJ databases">
        <title>Leptospira spp. isolated from tropical soils.</title>
        <authorList>
            <person name="Thibeaux R."/>
            <person name="Iraola G."/>
            <person name="Ferres I."/>
            <person name="Bierque E."/>
            <person name="Girault D."/>
            <person name="Soupe-Gilbert M.-E."/>
            <person name="Picardeau M."/>
            <person name="Goarant C."/>
        </authorList>
    </citation>
    <scope>NUCLEOTIDE SEQUENCE [LARGE SCALE GENOMIC DNA]</scope>
    <source>
        <strain evidence="1 2">FH2-C-A2</strain>
    </source>
</reference>
<gene>
    <name evidence="1" type="ORF">CH371_10305</name>
</gene>
<accession>A0A2M9ZBU0</accession>
<protein>
    <submittedName>
        <fullName evidence="1">Uncharacterized protein</fullName>
    </submittedName>
</protein>
<dbReference type="AlphaFoldDB" id="A0A2M9ZBU0"/>
<dbReference type="EMBL" id="NPDT01000003">
    <property type="protein sequence ID" value="PJZ65915.1"/>
    <property type="molecule type" value="Genomic_DNA"/>
</dbReference>
<name>A0A2M9ZBU0_9LEPT</name>
<proteinExistence type="predicted"/>
<evidence type="ECO:0000313" key="1">
    <source>
        <dbReference type="EMBL" id="PJZ65915.1"/>
    </source>
</evidence>